<dbReference type="PROSITE" id="PS50940">
    <property type="entry name" value="CHIT_BIND_II"/>
    <property type="match status" value="1"/>
</dbReference>
<evidence type="ECO:0000313" key="3">
    <source>
        <dbReference type="EMBL" id="KOB71128.1"/>
    </source>
</evidence>
<name>A0A0L7L6K0_OPEBR</name>
<feature type="non-terminal residue" evidence="3">
    <location>
        <position position="683"/>
    </location>
</feature>
<dbReference type="InterPro" id="IPR036508">
    <property type="entry name" value="Chitin-bd_dom_sf"/>
</dbReference>
<evidence type="ECO:0000313" key="4">
    <source>
        <dbReference type="Proteomes" id="UP000037510"/>
    </source>
</evidence>
<organism evidence="3 4">
    <name type="scientific">Operophtera brumata</name>
    <name type="common">Winter moth</name>
    <name type="synonym">Phalaena brumata</name>
    <dbReference type="NCBI Taxonomy" id="104452"/>
    <lineage>
        <taxon>Eukaryota</taxon>
        <taxon>Metazoa</taxon>
        <taxon>Ecdysozoa</taxon>
        <taxon>Arthropoda</taxon>
        <taxon>Hexapoda</taxon>
        <taxon>Insecta</taxon>
        <taxon>Pterygota</taxon>
        <taxon>Neoptera</taxon>
        <taxon>Endopterygota</taxon>
        <taxon>Lepidoptera</taxon>
        <taxon>Glossata</taxon>
        <taxon>Ditrysia</taxon>
        <taxon>Geometroidea</taxon>
        <taxon>Geometridae</taxon>
        <taxon>Larentiinae</taxon>
        <taxon>Operophtera</taxon>
    </lineage>
</organism>
<proteinExistence type="predicted"/>
<dbReference type="SMART" id="SM00494">
    <property type="entry name" value="ChtBD2"/>
    <property type="match status" value="1"/>
</dbReference>
<sequence>VTFSNLSYTDAIEDPTLEPRRAKNGSKIQRRPLVNLKDDQNPSATTEEERRRQSKKYSSNFKQNQLDDILKKSEEVTTEASTTVEVDDFQLMMSGVNITLLFHTDNAETALAIATHQLITAPLPSTDFEGTSRNTEYTSSNTVYTKTPTYYEEYTTGFRTVPTQDSVQTTIGETYSIYDTPRITTVEDFATADLTTKPRRPVYSTTDYETKTTYDIPKTTSSLRNGNIDQTDINTGKFTLETFPTTFPREATDYETKTTYDIPKTTNSLRNGNNDQTDSNTGKFTLETFPTTFPREATDYETKTTYDIPKTTSSLRNSNNDQPDMNTGEFTLETFPTTVPIEGYTNIPTDFGRLSPTTFEVPKLSTLSRYPTTPVYQTVTNQYVPTTRDYTTARVYTETTDSSSYLTPRTLASRDYSSPNVITSGYSGVQRGGVKFENDKYATIPAVPENTAKYTTIPVEDTRSTRTRYTTVSEDSGSTVGYTSISQDPAGFFTREYLLESPVTKTSDDEYQYLSPTTPQTTTRKVFRKKIQRRISTTIRPTTSAVLSVRSTTPTYIPEVTTRPTQRPRMPSKKPFEKIAKTEPIRTHKPVVNYDYYDDSAEKVALKYAEGTKVILHGKGSIECLDVGNFPHPSSCKKFISCARMEFGALLGWEYVCPQGLSFDPVGGICNWSAGLGCDEKDD</sequence>
<dbReference type="GO" id="GO:0005576">
    <property type="term" value="C:extracellular region"/>
    <property type="evidence" value="ECO:0007669"/>
    <property type="project" value="InterPro"/>
</dbReference>
<feature type="non-terminal residue" evidence="3">
    <location>
        <position position="1"/>
    </location>
</feature>
<evidence type="ECO:0000256" key="1">
    <source>
        <dbReference type="SAM" id="MobiDB-lite"/>
    </source>
</evidence>
<dbReference type="AlphaFoldDB" id="A0A0L7L6K0"/>
<protein>
    <recommendedName>
        <fullName evidence="2">Chitin-binding type-2 domain-containing protein</fullName>
    </recommendedName>
</protein>
<dbReference type="GO" id="GO:0008061">
    <property type="term" value="F:chitin binding"/>
    <property type="evidence" value="ECO:0007669"/>
    <property type="project" value="InterPro"/>
</dbReference>
<dbReference type="Proteomes" id="UP000037510">
    <property type="component" value="Unassembled WGS sequence"/>
</dbReference>
<accession>A0A0L7L6K0</accession>
<feature type="domain" description="Chitin-binding type-2" evidence="2">
    <location>
        <begin position="621"/>
        <end position="680"/>
    </location>
</feature>
<dbReference type="STRING" id="104452.A0A0L7L6K0"/>
<feature type="compositionally biased region" description="Polar residues" evidence="1">
    <location>
        <begin position="264"/>
        <end position="287"/>
    </location>
</feature>
<dbReference type="SUPFAM" id="SSF57625">
    <property type="entry name" value="Invertebrate chitin-binding proteins"/>
    <property type="match status" value="1"/>
</dbReference>
<gene>
    <name evidence="3" type="ORF">OBRU01_14152</name>
</gene>
<dbReference type="InterPro" id="IPR002557">
    <property type="entry name" value="Chitin-bd_dom"/>
</dbReference>
<reference evidence="3 4" key="1">
    <citation type="journal article" date="2015" name="Genome Biol. Evol.">
        <title>The genome of winter moth (Operophtera brumata) provides a genomic perspective on sexual dimorphism and phenology.</title>
        <authorList>
            <person name="Derks M.F."/>
            <person name="Smit S."/>
            <person name="Salis L."/>
            <person name="Schijlen E."/>
            <person name="Bossers A."/>
            <person name="Mateman C."/>
            <person name="Pijl A.S."/>
            <person name="de Ridder D."/>
            <person name="Groenen M.A."/>
            <person name="Visser M.E."/>
            <person name="Megens H.J."/>
        </authorList>
    </citation>
    <scope>NUCLEOTIDE SEQUENCE [LARGE SCALE GENOMIC DNA]</scope>
    <source>
        <strain evidence="3">WM2013NL</strain>
        <tissue evidence="3">Head and thorax</tissue>
    </source>
</reference>
<feature type="region of interest" description="Disordered" evidence="1">
    <location>
        <begin position="262"/>
        <end position="287"/>
    </location>
</feature>
<evidence type="ECO:0000259" key="2">
    <source>
        <dbReference type="PROSITE" id="PS50940"/>
    </source>
</evidence>
<keyword evidence="4" id="KW-1185">Reference proteome</keyword>
<feature type="region of interest" description="Disordered" evidence="1">
    <location>
        <begin position="34"/>
        <end position="61"/>
    </location>
</feature>
<dbReference type="Gene3D" id="2.170.140.10">
    <property type="entry name" value="Chitin binding domain"/>
    <property type="match status" value="1"/>
</dbReference>
<dbReference type="EMBL" id="JTDY01002600">
    <property type="protein sequence ID" value="KOB71128.1"/>
    <property type="molecule type" value="Genomic_DNA"/>
</dbReference>
<comment type="caution">
    <text evidence="3">The sequence shown here is derived from an EMBL/GenBank/DDBJ whole genome shotgun (WGS) entry which is preliminary data.</text>
</comment>
<dbReference type="Pfam" id="PF01607">
    <property type="entry name" value="CBM_14"/>
    <property type="match status" value="1"/>
</dbReference>